<proteinExistence type="inferred from homology"/>
<sequence>MYIDELVKRNTAVNINPPAADINIHLTEHGSSWLWAAFSVFGVLMVAHGFMYSLTSVRKSGLKKALLTIPLFTNAVMTYAYYTYASNLGNTGIPVEFTHAGTGVRQIFYSKFIGWFLAWPLVLAVFEVTTHTHLTANDDTDLISRFISLFSGLFTKFLAIEVFVLALLIGALIESSYKWGYFTFGVFALLFVIYLVSVDLHYSLRETVKSTFGNFLIIFAIVVWVLYPICWGLSEGGNVIQPDSEAVFYGILDLINFGLLPTILTWIAVRNVDEEFFRNLGHFGRRDASPAQEKELDTTPRHSGDTAVAPAGVPAVRDEEEV</sequence>
<comment type="subcellular location">
    <subcellularLocation>
        <location evidence="1">Membrane</location>
        <topology evidence="1">Multi-pass membrane protein</topology>
    </subcellularLocation>
</comment>
<dbReference type="EMBL" id="JAGSYN010000069">
    <property type="protein sequence ID" value="KAG7664635.1"/>
    <property type="molecule type" value="Genomic_DNA"/>
</dbReference>
<evidence type="ECO:0000313" key="9">
    <source>
        <dbReference type="Proteomes" id="UP000694255"/>
    </source>
</evidence>
<feature type="transmembrane region" description="Helical" evidence="7">
    <location>
        <begin position="65"/>
        <end position="82"/>
    </location>
</feature>
<feature type="transmembrane region" description="Helical" evidence="7">
    <location>
        <begin position="112"/>
        <end position="134"/>
    </location>
</feature>
<evidence type="ECO:0000256" key="6">
    <source>
        <dbReference type="SAM" id="MobiDB-lite"/>
    </source>
</evidence>
<feature type="transmembrane region" description="Helical" evidence="7">
    <location>
        <begin position="212"/>
        <end position="234"/>
    </location>
</feature>
<feature type="transmembrane region" description="Helical" evidence="7">
    <location>
        <begin position="33"/>
        <end position="53"/>
    </location>
</feature>
<dbReference type="PANTHER" id="PTHR28286">
    <property type="match status" value="1"/>
</dbReference>
<evidence type="ECO:0000256" key="2">
    <source>
        <dbReference type="ARBA" id="ARBA00008130"/>
    </source>
</evidence>
<comment type="caution">
    <text evidence="8">The sequence shown here is derived from an EMBL/GenBank/DDBJ whole genome shotgun (WGS) entry which is preliminary data.</text>
</comment>
<protein>
    <recommendedName>
        <fullName evidence="10">30 kDa heat shock protein</fullName>
    </recommendedName>
</protein>
<keyword evidence="4 7" id="KW-1133">Transmembrane helix</keyword>
<comment type="similarity">
    <text evidence="2">Belongs to the archaeal/bacterial/fungal opsin family.</text>
</comment>
<reference evidence="8 9" key="1">
    <citation type="journal article" date="2021" name="DNA Res.">
        <title>Genome analysis of Candida subhashii reveals its hybrid nature and dual mitochondrial genome conformations.</title>
        <authorList>
            <person name="Mixao V."/>
            <person name="Hegedusova E."/>
            <person name="Saus E."/>
            <person name="Pryszcz L.P."/>
            <person name="Cillingova A."/>
            <person name="Nosek J."/>
            <person name="Gabaldon T."/>
        </authorList>
    </citation>
    <scope>NUCLEOTIDE SEQUENCE [LARGE SCALE GENOMIC DNA]</scope>
    <source>
        <strain evidence="8 9">CBS 10753</strain>
    </source>
</reference>
<feature type="region of interest" description="Disordered" evidence="6">
    <location>
        <begin position="288"/>
        <end position="322"/>
    </location>
</feature>
<evidence type="ECO:0000256" key="3">
    <source>
        <dbReference type="ARBA" id="ARBA00022692"/>
    </source>
</evidence>
<dbReference type="AlphaFoldDB" id="A0A8J5QQ98"/>
<dbReference type="Pfam" id="PF01036">
    <property type="entry name" value="Bac_rhodopsin"/>
    <property type="match status" value="1"/>
</dbReference>
<feature type="compositionally biased region" description="Basic and acidic residues" evidence="6">
    <location>
        <begin position="288"/>
        <end position="304"/>
    </location>
</feature>
<dbReference type="GeneID" id="73468661"/>
<feature type="transmembrane region" description="Helical" evidence="7">
    <location>
        <begin position="146"/>
        <end position="173"/>
    </location>
</feature>
<keyword evidence="3 7" id="KW-0812">Transmembrane</keyword>
<dbReference type="GO" id="GO:0005886">
    <property type="term" value="C:plasma membrane"/>
    <property type="evidence" value="ECO:0007669"/>
    <property type="project" value="TreeGrafter"/>
</dbReference>
<accession>A0A8J5QQ98</accession>
<evidence type="ECO:0000256" key="1">
    <source>
        <dbReference type="ARBA" id="ARBA00004141"/>
    </source>
</evidence>
<evidence type="ECO:0000256" key="7">
    <source>
        <dbReference type="SAM" id="Phobius"/>
    </source>
</evidence>
<name>A0A8J5QQ98_9ASCO</name>
<dbReference type="FunFam" id="1.20.1070.10:FF:000160">
    <property type="entry name" value="Related to Opsin-1"/>
    <property type="match status" value="1"/>
</dbReference>
<evidence type="ECO:0000313" key="8">
    <source>
        <dbReference type="EMBL" id="KAG7664635.1"/>
    </source>
</evidence>
<dbReference type="InterPro" id="IPR043476">
    <property type="entry name" value="Yro2-like_7TM"/>
</dbReference>
<evidence type="ECO:0000256" key="5">
    <source>
        <dbReference type="ARBA" id="ARBA00023136"/>
    </source>
</evidence>
<dbReference type="OrthoDB" id="536545at2759"/>
<evidence type="ECO:0008006" key="10">
    <source>
        <dbReference type="Google" id="ProtNLM"/>
    </source>
</evidence>
<evidence type="ECO:0000256" key="4">
    <source>
        <dbReference type="ARBA" id="ARBA00022989"/>
    </source>
</evidence>
<keyword evidence="9" id="KW-1185">Reference proteome</keyword>
<dbReference type="SMART" id="SM01021">
    <property type="entry name" value="Bac_rhodopsin"/>
    <property type="match status" value="1"/>
</dbReference>
<feature type="transmembrane region" description="Helical" evidence="7">
    <location>
        <begin position="246"/>
        <end position="269"/>
    </location>
</feature>
<gene>
    <name evidence="8" type="ORF">J8A68_001860</name>
</gene>
<organism evidence="8 9">
    <name type="scientific">[Candida] subhashii</name>
    <dbReference type="NCBI Taxonomy" id="561895"/>
    <lineage>
        <taxon>Eukaryota</taxon>
        <taxon>Fungi</taxon>
        <taxon>Dikarya</taxon>
        <taxon>Ascomycota</taxon>
        <taxon>Saccharomycotina</taxon>
        <taxon>Pichiomycetes</taxon>
        <taxon>Debaryomycetaceae</taxon>
        <taxon>Spathaspora</taxon>
    </lineage>
</organism>
<dbReference type="GO" id="GO:0005783">
    <property type="term" value="C:endoplasmic reticulum"/>
    <property type="evidence" value="ECO:0007669"/>
    <property type="project" value="TreeGrafter"/>
</dbReference>
<dbReference type="Proteomes" id="UP000694255">
    <property type="component" value="Unassembled WGS sequence"/>
</dbReference>
<dbReference type="CDD" id="cd15239">
    <property type="entry name" value="7tm_YRO2_fungal-like"/>
    <property type="match status" value="1"/>
</dbReference>
<dbReference type="PANTHER" id="PTHR28286:SF1">
    <property type="entry name" value="30 KDA HEAT SHOCK PROTEIN-RELATED"/>
    <property type="match status" value="1"/>
</dbReference>
<keyword evidence="5 7" id="KW-0472">Membrane</keyword>
<dbReference type="RefSeq" id="XP_049264867.1">
    <property type="nucleotide sequence ID" value="XM_049405549.1"/>
</dbReference>
<feature type="transmembrane region" description="Helical" evidence="7">
    <location>
        <begin position="179"/>
        <end position="200"/>
    </location>
</feature>
<dbReference type="InterPro" id="IPR001425">
    <property type="entry name" value="Arc/bac/fun_rhodopsins"/>
</dbReference>